<organism evidence="2">
    <name type="scientific">Oceaniferula spumae</name>
    <dbReference type="NCBI Taxonomy" id="2979115"/>
    <lineage>
        <taxon>Bacteria</taxon>
        <taxon>Pseudomonadati</taxon>
        <taxon>Verrucomicrobiota</taxon>
        <taxon>Verrucomicrobiia</taxon>
        <taxon>Verrucomicrobiales</taxon>
        <taxon>Verrucomicrobiaceae</taxon>
        <taxon>Oceaniferula</taxon>
    </lineage>
</organism>
<proteinExistence type="predicted"/>
<accession>A0AAT9FH72</accession>
<protein>
    <submittedName>
        <fullName evidence="2">Uncharacterized protein</fullName>
    </submittedName>
</protein>
<name>A0AAT9FH72_9BACT</name>
<feature type="signal peptide" evidence="1">
    <location>
        <begin position="1"/>
        <end position="17"/>
    </location>
</feature>
<evidence type="ECO:0000256" key="1">
    <source>
        <dbReference type="SAM" id="SignalP"/>
    </source>
</evidence>
<keyword evidence="1" id="KW-0732">Signal</keyword>
<gene>
    <name evidence="2" type="ORF">NT6N_03980</name>
</gene>
<dbReference type="AlphaFoldDB" id="A0AAT9FH72"/>
<feature type="chain" id="PRO_5043905291" evidence="1">
    <location>
        <begin position="18"/>
        <end position="178"/>
    </location>
</feature>
<evidence type="ECO:0000313" key="2">
    <source>
        <dbReference type="EMBL" id="BDS05358.1"/>
    </source>
</evidence>
<reference evidence="2" key="1">
    <citation type="submission" date="2024-07" db="EMBL/GenBank/DDBJ databases">
        <title>Complete genome sequence of Verrucomicrobiaceae bacterium NT6N.</title>
        <authorList>
            <person name="Huang C."/>
            <person name="Takami H."/>
            <person name="Hamasaki K."/>
        </authorList>
    </citation>
    <scope>NUCLEOTIDE SEQUENCE</scope>
    <source>
        <strain evidence="2">NT6N</strain>
    </source>
</reference>
<sequence length="178" mass="20644">MKKIILMSLLASMLTLAENDELDTSDEYMLRSIYIDPLPTEYPLSDQKFDLIHHKVISWSTFETLGHRGLIEGQMDGFLKVVEGTIKEGENKGKVVYKCYLYKSKESLEYKRLGSCIELFDWKRLISDRSFREDPKLLNGKYCITAGVFQKLEERTSVLGNSVNLFRIYIKKDAVLKK</sequence>
<dbReference type="EMBL" id="AP026866">
    <property type="protein sequence ID" value="BDS05358.1"/>
    <property type="molecule type" value="Genomic_DNA"/>
</dbReference>
<dbReference type="KEGG" id="osu:NT6N_03980"/>